<reference evidence="2" key="1">
    <citation type="submission" date="2022-05" db="EMBL/GenBank/DDBJ databases">
        <title>A methanotrophic Mycobacterium dominates a cave microbial ecosystem.</title>
        <authorList>
            <person name="Van Spanning R.J.M."/>
            <person name="Guan Q."/>
            <person name="Melkonian C."/>
            <person name="Gallant J."/>
            <person name="Polerecky L."/>
            <person name="Flot J.-F."/>
            <person name="Brandt B.W."/>
            <person name="Braster M."/>
            <person name="Iturbe Espinoza P."/>
            <person name="Aerts J."/>
            <person name="Meima-Franke M."/>
            <person name="Piersma S.R."/>
            <person name="Bunduc C."/>
            <person name="Ummels R."/>
            <person name="Pain A."/>
            <person name="Fleming E.J."/>
            <person name="van der Wel N."/>
            <person name="Gherman V.D."/>
            <person name="Sarbu S.M."/>
            <person name="Bodelier P.L.E."/>
            <person name="Bitter W."/>
        </authorList>
    </citation>
    <scope>NUCLEOTIDE SEQUENCE</scope>
    <source>
        <strain evidence="2">Sulfur Cave</strain>
        <plasmid evidence="2">unnamed</plasmid>
    </source>
</reference>
<dbReference type="InterPro" id="IPR035437">
    <property type="entry name" value="SNase_OB-fold_sf"/>
</dbReference>
<dbReference type="Pfam" id="PF00565">
    <property type="entry name" value="SNase"/>
    <property type="match status" value="1"/>
</dbReference>
<organism evidence="2 3">
    <name type="scientific">Candidatus Mycobacterium methanotrophicum</name>
    <dbReference type="NCBI Taxonomy" id="2943498"/>
    <lineage>
        <taxon>Bacteria</taxon>
        <taxon>Bacillati</taxon>
        <taxon>Actinomycetota</taxon>
        <taxon>Actinomycetes</taxon>
        <taxon>Mycobacteriales</taxon>
        <taxon>Mycobacteriaceae</taxon>
        <taxon>Mycobacterium</taxon>
    </lineage>
</organism>
<evidence type="ECO:0000313" key="2">
    <source>
        <dbReference type="EMBL" id="UQX13642.1"/>
    </source>
</evidence>
<dbReference type="SUPFAM" id="SSF50199">
    <property type="entry name" value="Staphylococcal nuclease"/>
    <property type="match status" value="1"/>
</dbReference>
<dbReference type="Proteomes" id="UP001056610">
    <property type="component" value="Plasmid unnamed"/>
</dbReference>
<evidence type="ECO:0000259" key="1">
    <source>
        <dbReference type="Pfam" id="PF00565"/>
    </source>
</evidence>
<dbReference type="InterPro" id="IPR016071">
    <property type="entry name" value="Staphylococal_nuclease_OB-fold"/>
</dbReference>
<dbReference type="RefSeq" id="WP_249763539.1">
    <property type="nucleotide sequence ID" value="NZ_CAJUXY010000101.1"/>
</dbReference>
<keyword evidence="3" id="KW-1185">Reference proteome</keyword>
<geneLocation type="plasmid" evidence="2 3">
    <name>unnamed</name>
</geneLocation>
<keyword evidence="2" id="KW-0614">Plasmid</keyword>
<dbReference type="EMBL" id="CP097321">
    <property type="protein sequence ID" value="UQX13642.1"/>
    <property type="molecule type" value="Genomic_DNA"/>
</dbReference>
<gene>
    <name evidence="2" type="ORF">M5I08_24915</name>
</gene>
<feature type="domain" description="TNase-like" evidence="1">
    <location>
        <begin position="8"/>
        <end position="67"/>
    </location>
</feature>
<evidence type="ECO:0000313" key="3">
    <source>
        <dbReference type="Proteomes" id="UP001056610"/>
    </source>
</evidence>
<sequence>MDPSQDVHDRYGRTLAAIMLSDGRNYAVEAARAGHAHSYVYRHHPSMWANEIAAAEKQAQAAGIGIWGVPCYGHTESVPKTT</sequence>
<dbReference type="Gene3D" id="2.40.50.90">
    <property type="match status" value="1"/>
</dbReference>
<name>A0ABY4QT98_9MYCO</name>
<protein>
    <submittedName>
        <fullName evidence="2">Thermonuclease family protein</fullName>
    </submittedName>
</protein>
<accession>A0ABY4QT98</accession>
<proteinExistence type="predicted"/>